<dbReference type="RefSeq" id="WP_046967977.1">
    <property type="nucleotide sequence ID" value="NZ_CP017480.1"/>
</dbReference>
<name>A0A1L3ESV0_9GAMM</name>
<organism evidence="2 3">
    <name type="scientific">Luteibacter rhizovicinus DSM 16549</name>
    <dbReference type="NCBI Taxonomy" id="1440763"/>
    <lineage>
        <taxon>Bacteria</taxon>
        <taxon>Pseudomonadati</taxon>
        <taxon>Pseudomonadota</taxon>
        <taxon>Gammaproteobacteria</taxon>
        <taxon>Lysobacterales</taxon>
        <taxon>Rhodanobacteraceae</taxon>
        <taxon>Luteibacter</taxon>
    </lineage>
</organism>
<dbReference type="STRING" id="1440763.BJI69_09735"/>
<reference evidence="3" key="1">
    <citation type="submission" date="2016-09" db="EMBL/GenBank/DDBJ databases">
        <authorList>
            <person name="Lysoe E."/>
        </authorList>
    </citation>
    <scope>NUCLEOTIDE SEQUENCE [LARGE SCALE GENOMIC DNA]</scope>
    <source>
        <strain evidence="3">LJ96T</strain>
    </source>
</reference>
<sequence>MVVDVPPRRRRWRDKKPLPRLVLELSVIVVAKLALLMLIWYVAIRPLPRADVSPAGVGRMLAPASASTQGSKP</sequence>
<keyword evidence="3" id="KW-1185">Reference proteome</keyword>
<dbReference type="NCBIfam" id="NF045611">
    <property type="entry name" value="small_CydP"/>
    <property type="match status" value="1"/>
</dbReference>
<dbReference type="KEGG" id="lrz:BJI69_09735"/>
<evidence type="ECO:0000313" key="3">
    <source>
        <dbReference type="Proteomes" id="UP000182987"/>
    </source>
</evidence>
<dbReference type="AlphaFoldDB" id="A0A1L3ESV0"/>
<keyword evidence="1" id="KW-0472">Membrane</keyword>
<accession>A0A1L3ESV0</accession>
<evidence type="ECO:0000256" key="1">
    <source>
        <dbReference type="SAM" id="Phobius"/>
    </source>
</evidence>
<keyword evidence="1" id="KW-0812">Transmembrane</keyword>
<proteinExistence type="predicted"/>
<feature type="transmembrane region" description="Helical" evidence="1">
    <location>
        <begin position="21"/>
        <end position="43"/>
    </location>
</feature>
<dbReference type="EMBL" id="CP017480">
    <property type="protein sequence ID" value="APG04148.1"/>
    <property type="molecule type" value="Genomic_DNA"/>
</dbReference>
<protein>
    <submittedName>
        <fullName evidence="2">Uncharacterized protein</fullName>
    </submittedName>
</protein>
<evidence type="ECO:0000313" key="2">
    <source>
        <dbReference type="EMBL" id="APG04148.1"/>
    </source>
</evidence>
<gene>
    <name evidence="2" type="ORF">BJI69_09735</name>
</gene>
<dbReference type="Proteomes" id="UP000182987">
    <property type="component" value="Chromosome"/>
</dbReference>
<dbReference type="InterPro" id="IPR054636">
    <property type="entry name" value="CydP"/>
</dbReference>
<dbReference type="OrthoDB" id="5958113at2"/>
<keyword evidence="1" id="KW-1133">Transmembrane helix</keyword>